<comment type="caution">
    <text evidence="2">The sequence shown here is derived from an EMBL/GenBank/DDBJ whole genome shotgun (WGS) entry which is preliminary data.</text>
</comment>
<organism evidence="2 3">
    <name type="scientific">Nocardia xishanensis</name>
    <dbReference type="NCBI Taxonomy" id="238964"/>
    <lineage>
        <taxon>Bacteria</taxon>
        <taxon>Bacillati</taxon>
        <taxon>Actinomycetota</taxon>
        <taxon>Actinomycetes</taxon>
        <taxon>Mycobacteriales</taxon>
        <taxon>Nocardiaceae</taxon>
        <taxon>Nocardia</taxon>
    </lineage>
</organism>
<dbReference type="InterPro" id="IPR000772">
    <property type="entry name" value="Ricin_B_lectin"/>
</dbReference>
<evidence type="ECO:0000313" key="2">
    <source>
        <dbReference type="EMBL" id="MFI2477112.1"/>
    </source>
</evidence>
<name>A0ABW7X7L7_9NOCA</name>
<proteinExistence type="predicted"/>
<dbReference type="CDD" id="cd00161">
    <property type="entry name" value="beta-trefoil_Ricin-like"/>
    <property type="match status" value="1"/>
</dbReference>
<dbReference type="Pfam" id="PF00652">
    <property type="entry name" value="Ricin_B_lectin"/>
    <property type="match status" value="1"/>
</dbReference>
<dbReference type="InterPro" id="IPR035992">
    <property type="entry name" value="Ricin_B-like_lectins"/>
</dbReference>
<accession>A0ABW7X7L7</accession>
<reference evidence="2 3" key="1">
    <citation type="submission" date="2024-10" db="EMBL/GenBank/DDBJ databases">
        <title>The Natural Products Discovery Center: Release of the First 8490 Sequenced Strains for Exploring Actinobacteria Biosynthetic Diversity.</title>
        <authorList>
            <person name="Kalkreuter E."/>
            <person name="Kautsar S.A."/>
            <person name="Yang D."/>
            <person name="Bader C.D."/>
            <person name="Teijaro C.N."/>
            <person name="Fluegel L."/>
            <person name="Davis C.M."/>
            <person name="Simpson J.R."/>
            <person name="Lauterbach L."/>
            <person name="Steele A.D."/>
            <person name="Gui C."/>
            <person name="Meng S."/>
            <person name="Li G."/>
            <person name="Viehrig K."/>
            <person name="Ye F."/>
            <person name="Su P."/>
            <person name="Kiefer A.F."/>
            <person name="Nichols A."/>
            <person name="Cepeda A.J."/>
            <person name="Yan W."/>
            <person name="Fan B."/>
            <person name="Jiang Y."/>
            <person name="Adhikari A."/>
            <person name="Zheng C.-J."/>
            <person name="Schuster L."/>
            <person name="Cowan T.M."/>
            <person name="Smanski M.J."/>
            <person name="Chevrette M.G."/>
            <person name="De Carvalho L.P.S."/>
            <person name="Shen B."/>
        </authorList>
    </citation>
    <scope>NUCLEOTIDE SEQUENCE [LARGE SCALE GENOMIC DNA]</scope>
    <source>
        <strain evidence="2 3">NPDC019275</strain>
    </source>
</reference>
<dbReference type="PROSITE" id="PS50231">
    <property type="entry name" value="RICIN_B_LECTIN"/>
    <property type="match status" value="1"/>
</dbReference>
<feature type="domain" description="Ricin B lectin" evidence="1">
    <location>
        <begin position="19"/>
        <end position="140"/>
    </location>
</feature>
<dbReference type="EMBL" id="JBIRYO010000021">
    <property type="protein sequence ID" value="MFI2477112.1"/>
    <property type="molecule type" value="Genomic_DNA"/>
</dbReference>
<sequence>MSCGTAHADWPAANEEIVVKSSDGRCLTLPGSRSNILRFLPCNQKLEQRWIAKDGTGFSTIAPITSKTACLAVSANDDELAALTKCKSSSPKWVFEPSDGGGRIRSDTENLCLSRVTDPNATDERARIGKCEPNGDHQLWTVDKAS</sequence>
<keyword evidence="3" id="KW-1185">Reference proteome</keyword>
<protein>
    <submittedName>
        <fullName evidence="2">Ricin-type beta-trefoil lectin domain protein</fullName>
    </submittedName>
</protein>
<evidence type="ECO:0000259" key="1">
    <source>
        <dbReference type="Pfam" id="PF00652"/>
    </source>
</evidence>
<evidence type="ECO:0000313" key="3">
    <source>
        <dbReference type="Proteomes" id="UP001611415"/>
    </source>
</evidence>
<dbReference type="Gene3D" id="2.80.10.50">
    <property type="match status" value="1"/>
</dbReference>
<dbReference type="RefSeq" id="WP_357401944.1">
    <property type="nucleotide sequence ID" value="NZ_JBEYCD010000003.1"/>
</dbReference>
<gene>
    <name evidence="2" type="ORF">ACH49W_27360</name>
</gene>
<dbReference type="Proteomes" id="UP001611415">
    <property type="component" value="Unassembled WGS sequence"/>
</dbReference>
<dbReference type="SUPFAM" id="SSF50370">
    <property type="entry name" value="Ricin B-like lectins"/>
    <property type="match status" value="1"/>
</dbReference>